<feature type="transmembrane region" description="Helical" evidence="7">
    <location>
        <begin position="615"/>
        <end position="638"/>
    </location>
</feature>
<comment type="subcellular location">
    <subcellularLocation>
        <location evidence="1">Cell membrane</location>
        <topology evidence="1">Multi-pass membrane protein</topology>
    </subcellularLocation>
</comment>
<feature type="transmembrane region" description="Helical" evidence="7">
    <location>
        <begin position="230"/>
        <end position="247"/>
    </location>
</feature>
<evidence type="ECO:0000256" key="6">
    <source>
        <dbReference type="ARBA" id="ARBA00023136"/>
    </source>
</evidence>
<dbReference type="Proteomes" id="UP000316270">
    <property type="component" value="Chromosome 5"/>
</dbReference>
<dbReference type="InterPro" id="IPR002668">
    <property type="entry name" value="CNT_N_dom"/>
</dbReference>
<dbReference type="AlphaFoldDB" id="A0A517L5M2"/>
<keyword evidence="6 7" id="KW-0472">Membrane</keyword>
<feature type="domain" description="Concentrative nucleoside transporter C-terminal" evidence="9">
    <location>
        <begin position="420"/>
        <end position="635"/>
    </location>
</feature>
<dbReference type="Pfam" id="PF07662">
    <property type="entry name" value="Nucleos_tra2_C"/>
    <property type="match status" value="1"/>
</dbReference>
<evidence type="ECO:0000256" key="3">
    <source>
        <dbReference type="ARBA" id="ARBA00022475"/>
    </source>
</evidence>
<evidence type="ECO:0000256" key="5">
    <source>
        <dbReference type="ARBA" id="ARBA00022989"/>
    </source>
</evidence>
<keyword evidence="12" id="KW-1185">Reference proteome</keyword>
<feature type="transmembrane region" description="Helical" evidence="7">
    <location>
        <begin position="125"/>
        <end position="146"/>
    </location>
</feature>
<feature type="transmembrane region" description="Helical" evidence="7">
    <location>
        <begin position="474"/>
        <end position="496"/>
    </location>
</feature>
<evidence type="ECO:0000256" key="2">
    <source>
        <dbReference type="ARBA" id="ARBA00009033"/>
    </source>
</evidence>
<sequence>MEQHTTPTTHHVSPDLALHASHEHTHQHLHHDARAEKGRKDEVVYSTGTTAEKSIIPDQDPLDNVAHRRQHAGEHVHDHGASGKQNGIAYEDKSYDAERGEIISSDEEKDPKSHRFAHLYAKYRIFVHLFFLLLFTGWWIAGLVLHRKDKNWIIPFLLWLAITIRIITFHVPVTLVTKPMHWVWNNTAVRFQHLIPEKLRVPAGAALVVAVIIVGAMASPEAADNTRENRAVSLFGLVVFIFGLWATSKNRSKIVWHTVIVGMLVQFIVALFVLRTKAGYDIFNFISELCRLLLGFANDGIIFLTDKTVPKLPWFFISVIPAIIFFVAFVQMLYYWGIVQWFIGKFAVFFFWSMRVSGAEAVVAAASPFIGQGESAMLIKPFVAHLTQAELHQVMCSGFATIAGSVLVAYINLGVNGQALISSCVMSIPASLAVSKLRFPETEETLTAGRVVIPDDDEHKAANIIHAFANGAWLGLKIAGMIIATLLCIIALVGLIDGLLTWWGRYINIGPGQYDLTLELMLGYIFYPVAFLLGVPRSNGDLLKVSRLIGIKVIENEFVAYAALQSEEQYQSLSLRSRLIATYSLCGFGNLGSLGTQIGVLSQISPGRSGDVARVAMSALISGIISTLSSASIAGLLVTDQAQFFTPPVASNTTAS</sequence>
<reference evidence="11 12" key="1">
    <citation type="submission" date="2019-07" db="EMBL/GenBank/DDBJ databases">
        <title>Finished genome of Venturia effusa.</title>
        <authorList>
            <person name="Young C.A."/>
            <person name="Cox M.P."/>
            <person name="Ganley A.R.D."/>
            <person name="David W.J."/>
        </authorList>
    </citation>
    <scope>NUCLEOTIDE SEQUENCE [LARGE SCALE GENOMIC DNA]</scope>
    <source>
        <strain evidence="12">albino</strain>
    </source>
</reference>
<feature type="domain" description="Nucleoside transporter/FeoB GTPase Gate" evidence="10">
    <location>
        <begin position="316"/>
        <end position="413"/>
    </location>
</feature>
<feature type="transmembrane region" description="Helical" evidence="7">
    <location>
        <begin position="516"/>
        <end position="535"/>
    </location>
</feature>
<name>A0A517L5M2_9PEZI</name>
<protein>
    <recommendedName>
        <fullName evidence="13">Concentrative nucleoside transporter C-terminal domain-containing protein</fullName>
    </recommendedName>
</protein>
<feature type="transmembrane region" description="Helical" evidence="7">
    <location>
        <begin position="391"/>
        <end position="413"/>
    </location>
</feature>
<organism evidence="11 12">
    <name type="scientific">Venturia effusa</name>
    <dbReference type="NCBI Taxonomy" id="50376"/>
    <lineage>
        <taxon>Eukaryota</taxon>
        <taxon>Fungi</taxon>
        <taxon>Dikarya</taxon>
        <taxon>Ascomycota</taxon>
        <taxon>Pezizomycotina</taxon>
        <taxon>Dothideomycetes</taxon>
        <taxon>Pleosporomycetidae</taxon>
        <taxon>Venturiales</taxon>
        <taxon>Venturiaceae</taxon>
        <taxon>Venturia</taxon>
    </lineage>
</organism>
<evidence type="ECO:0000259" key="9">
    <source>
        <dbReference type="Pfam" id="PF07662"/>
    </source>
</evidence>
<feature type="transmembrane region" description="Helical" evidence="7">
    <location>
        <begin position="199"/>
        <end position="218"/>
    </location>
</feature>
<dbReference type="GO" id="GO:0005337">
    <property type="term" value="F:nucleoside transmembrane transporter activity"/>
    <property type="evidence" value="ECO:0007669"/>
    <property type="project" value="InterPro"/>
</dbReference>
<dbReference type="InterPro" id="IPR008276">
    <property type="entry name" value="C_nuclsd_transpt"/>
</dbReference>
<evidence type="ECO:0000259" key="8">
    <source>
        <dbReference type="Pfam" id="PF01773"/>
    </source>
</evidence>
<feature type="transmembrane region" description="Helical" evidence="7">
    <location>
        <begin position="152"/>
        <end position="178"/>
    </location>
</feature>
<dbReference type="EMBL" id="CP042189">
    <property type="protein sequence ID" value="QDS70898.1"/>
    <property type="molecule type" value="Genomic_DNA"/>
</dbReference>
<dbReference type="GO" id="GO:0015293">
    <property type="term" value="F:symporter activity"/>
    <property type="evidence" value="ECO:0007669"/>
    <property type="project" value="TreeGrafter"/>
</dbReference>
<dbReference type="PANTHER" id="PTHR10590:SF4">
    <property type="entry name" value="SOLUTE CARRIER FAMILY 28 MEMBER 3"/>
    <property type="match status" value="1"/>
</dbReference>
<evidence type="ECO:0000313" key="11">
    <source>
        <dbReference type="EMBL" id="QDS70898.1"/>
    </source>
</evidence>
<dbReference type="InterPro" id="IPR011642">
    <property type="entry name" value="Gate_dom"/>
</dbReference>
<keyword evidence="3" id="KW-1003">Cell membrane</keyword>
<feature type="transmembrane region" description="Helical" evidence="7">
    <location>
        <begin position="254"/>
        <end position="274"/>
    </location>
</feature>
<dbReference type="Pfam" id="PF07670">
    <property type="entry name" value="Gate"/>
    <property type="match status" value="1"/>
</dbReference>
<evidence type="ECO:0000256" key="4">
    <source>
        <dbReference type="ARBA" id="ARBA00022692"/>
    </source>
</evidence>
<keyword evidence="4 7" id="KW-0812">Transmembrane</keyword>
<dbReference type="GO" id="GO:0005886">
    <property type="term" value="C:plasma membrane"/>
    <property type="evidence" value="ECO:0007669"/>
    <property type="project" value="UniProtKB-SubCell"/>
</dbReference>
<dbReference type="Pfam" id="PF01773">
    <property type="entry name" value="Nucleos_tra2_N"/>
    <property type="match status" value="1"/>
</dbReference>
<feature type="transmembrane region" description="Helical" evidence="7">
    <location>
        <begin position="348"/>
        <end position="371"/>
    </location>
</feature>
<keyword evidence="5 7" id="KW-1133">Transmembrane helix</keyword>
<feature type="domain" description="Concentrative nucleoside transporter N-terminal" evidence="8">
    <location>
        <begin position="235"/>
        <end position="306"/>
    </location>
</feature>
<dbReference type="InterPro" id="IPR011657">
    <property type="entry name" value="CNT_C_dom"/>
</dbReference>
<dbReference type="OrthoDB" id="6075923at2759"/>
<evidence type="ECO:0000259" key="10">
    <source>
        <dbReference type="Pfam" id="PF07670"/>
    </source>
</evidence>
<comment type="similarity">
    <text evidence="2">Belongs to the concentrative nucleoside transporter (CNT) (TC 2.A.41) family.</text>
</comment>
<evidence type="ECO:0000256" key="7">
    <source>
        <dbReference type="SAM" id="Phobius"/>
    </source>
</evidence>
<feature type="transmembrane region" description="Helical" evidence="7">
    <location>
        <begin position="314"/>
        <end position="336"/>
    </location>
</feature>
<dbReference type="STRING" id="50376.A0A517L5M2"/>
<evidence type="ECO:0008006" key="13">
    <source>
        <dbReference type="Google" id="ProtNLM"/>
    </source>
</evidence>
<evidence type="ECO:0000256" key="1">
    <source>
        <dbReference type="ARBA" id="ARBA00004651"/>
    </source>
</evidence>
<dbReference type="PANTHER" id="PTHR10590">
    <property type="entry name" value="SODIUM/NUCLEOSIDE COTRANSPORTER"/>
    <property type="match status" value="1"/>
</dbReference>
<evidence type="ECO:0000313" key="12">
    <source>
        <dbReference type="Proteomes" id="UP000316270"/>
    </source>
</evidence>
<proteinExistence type="inferred from homology"/>
<gene>
    <name evidence="11" type="ORF">FKW77_006259</name>
</gene>
<accession>A0A517L5M2</accession>